<evidence type="ECO:0000259" key="15">
    <source>
        <dbReference type="Pfam" id="PF23598"/>
    </source>
</evidence>
<evidence type="ECO:0000313" key="17">
    <source>
        <dbReference type="Proteomes" id="UP001177003"/>
    </source>
</evidence>
<reference evidence="16" key="1">
    <citation type="submission" date="2023-04" db="EMBL/GenBank/DDBJ databases">
        <authorList>
            <person name="Vijverberg K."/>
            <person name="Xiong W."/>
            <person name="Schranz E."/>
        </authorList>
    </citation>
    <scope>NUCLEOTIDE SEQUENCE</scope>
</reference>
<dbReference type="FunFam" id="3.80.10.10:FF:001362">
    <property type="entry name" value="Lrr receptor-like serinethreonine-protein kinase gso2"/>
    <property type="match status" value="1"/>
</dbReference>
<protein>
    <recommendedName>
        <fullName evidence="18">Leucine-rich repeat-containing N-terminal plant-type domain-containing protein</fullName>
    </recommendedName>
</protein>
<dbReference type="InterPro" id="IPR013210">
    <property type="entry name" value="LRR_N_plant-typ"/>
</dbReference>
<keyword evidence="17" id="KW-1185">Reference proteome</keyword>
<dbReference type="AlphaFoldDB" id="A0AA36ENU0"/>
<dbReference type="Gene3D" id="3.80.10.10">
    <property type="entry name" value="Ribonuclease Inhibitor"/>
    <property type="match status" value="2"/>
</dbReference>
<feature type="domain" description="Leucine-rich repeat-containing N-terminal plant-type" evidence="14">
    <location>
        <begin position="38"/>
        <end position="74"/>
    </location>
</feature>
<evidence type="ECO:0000256" key="9">
    <source>
        <dbReference type="ARBA" id="ARBA00023136"/>
    </source>
</evidence>
<dbReference type="GO" id="GO:0005886">
    <property type="term" value="C:plasma membrane"/>
    <property type="evidence" value="ECO:0007669"/>
    <property type="project" value="UniProtKB-SubCell"/>
</dbReference>
<dbReference type="InterPro" id="IPR046956">
    <property type="entry name" value="RLP23-like"/>
</dbReference>
<feature type="region of interest" description="Disordered" evidence="11">
    <location>
        <begin position="948"/>
        <end position="970"/>
    </location>
</feature>
<dbReference type="InterPro" id="IPR032675">
    <property type="entry name" value="LRR_dom_sf"/>
</dbReference>
<evidence type="ECO:0000256" key="2">
    <source>
        <dbReference type="ARBA" id="ARBA00009592"/>
    </source>
</evidence>
<evidence type="ECO:0008006" key="18">
    <source>
        <dbReference type="Google" id="ProtNLM"/>
    </source>
</evidence>
<accession>A0AA36ENU0</accession>
<feature type="transmembrane region" description="Helical" evidence="12">
    <location>
        <begin position="979"/>
        <end position="1001"/>
    </location>
</feature>
<keyword evidence="4" id="KW-0433">Leucine-rich repeat</keyword>
<evidence type="ECO:0000256" key="13">
    <source>
        <dbReference type="SAM" id="SignalP"/>
    </source>
</evidence>
<evidence type="ECO:0000256" key="6">
    <source>
        <dbReference type="ARBA" id="ARBA00022729"/>
    </source>
</evidence>
<feature type="chain" id="PRO_5041376967" description="Leucine-rich repeat-containing N-terminal plant-type domain-containing protein" evidence="13">
    <location>
        <begin position="28"/>
        <end position="1040"/>
    </location>
</feature>
<evidence type="ECO:0000256" key="1">
    <source>
        <dbReference type="ARBA" id="ARBA00004251"/>
    </source>
</evidence>
<evidence type="ECO:0000256" key="7">
    <source>
        <dbReference type="ARBA" id="ARBA00022737"/>
    </source>
</evidence>
<dbReference type="SMART" id="SM00369">
    <property type="entry name" value="LRR_TYP"/>
    <property type="match status" value="10"/>
</dbReference>
<comment type="subcellular location">
    <subcellularLocation>
        <location evidence="1">Cell membrane</location>
        <topology evidence="1">Single-pass type I membrane protein</topology>
    </subcellularLocation>
</comment>
<dbReference type="SUPFAM" id="SSF52047">
    <property type="entry name" value="RNI-like"/>
    <property type="match status" value="1"/>
</dbReference>
<dbReference type="PROSITE" id="PS51450">
    <property type="entry name" value="LRR"/>
    <property type="match status" value="2"/>
</dbReference>
<evidence type="ECO:0000259" key="14">
    <source>
        <dbReference type="Pfam" id="PF08263"/>
    </source>
</evidence>
<gene>
    <name evidence="16" type="ORF">LSALG_LOCUS38846</name>
</gene>
<dbReference type="SUPFAM" id="SSF52058">
    <property type="entry name" value="L domain-like"/>
    <property type="match status" value="2"/>
</dbReference>
<keyword evidence="6 13" id="KW-0732">Signal</keyword>
<dbReference type="SMART" id="SM00365">
    <property type="entry name" value="LRR_SD22"/>
    <property type="match status" value="7"/>
</dbReference>
<keyword evidence="7" id="KW-0677">Repeat</keyword>
<keyword evidence="3" id="KW-1003">Cell membrane</keyword>
<dbReference type="PRINTS" id="PR00019">
    <property type="entry name" value="LEURICHRPT"/>
</dbReference>
<dbReference type="FunFam" id="3.80.10.10:FF:000111">
    <property type="entry name" value="LRR receptor-like serine/threonine-protein kinase ERECTA"/>
    <property type="match status" value="1"/>
</dbReference>
<dbReference type="FunFam" id="3.80.10.10:FF:000095">
    <property type="entry name" value="LRR receptor-like serine/threonine-protein kinase GSO1"/>
    <property type="match status" value="1"/>
</dbReference>
<dbReference type="PANTHER" id="PTHR48063">
    <property type="entry name" value="LRR RECEPTOR-LIKE KINASE"/>
    <property type="match status" value="1"/>
</dbReference>
<dbReference type="EMBL" id="OX465084">
    <property type="protein sequence ID" value="CAI9300190.1"/>
    <property type="molecule type" value="Genomic_DNA"/>
</dbReference>
<dbReference type="Pfam" id="PF08263">
    <property type="entry name" value="LRRNT_2"/>
    <property type="match status" value="1"/>
</dbReference>
<evidence type="ECO:0000256" key="5">
    <source>
        <dbReference type="ARBA" id="ARBA00022692"/>
    </source>
</evidence>
<organism evidence="16 17">
    <name type="scientific">Lactuca saligna</name>
    <name type="common">Willowleaf lettuce</name>
    <dbReference type="NCBI Taxonomy" id="75948"/>
    <lineage>
        <taxon>Eukaryota</taxon>
        <taxon>Viridiplantae</taxon>
        <taxon>Streptophyta</taxon>
        <taxon>Embryophyta</taxon>
        <taxon>Tracheophyta</taxon>
        <taxon>Spermatophyta</taxon>
        <taxon>Magnoliopsida</taxon>
        <taxon>eudicotyledons</taxon>
        <taxon>Gunneridae</taxon>
        <taxon>Pentapetalae</taxon>
        <taxon>asterids</taxon>
        <taxon>campanulids</taxon>
        <taxon>Asterales</taxon>
        <taxon>Asteraceae</taxon>
        <taxon>Cichorioideae</taxon>
        <taxon>Cichorieae</taxon>
        <taxon>Lactucinae</taxon>
        <taxon>Lactuca</taxon>
    </lineage>
</organism>
<keyword evidence="5 12" id="KW-0812">Transmembrane</keyword>
<keyword evidence="8 12" id="KW-1133">Transmembrane helix</keyword>
<evidence type="ECO:0000256" key="8">
    <source>
        <dbReference type="ARBA" id="ARBA00022989"/>
    </source>
</evidence>
<dbReference type="Pfam" id="PF13855">
    <property type="entry name" value="LRR_8"/>
    <property type="match status" value="1"/>
</dbReference>
<keyword evidence="9 12" id="KW-0472">Membrane</keyword>
<dbReference type="InterPro" id="IPR003591">
    <property type="entry name" value="Leu-rich_rpt_typical-subtyp"/>
</dbReference>
<feature type="domain" description="Disease resistance R13L4/SHOC-2-like LRR" evidence="15">
    <location>
        <begin position="389"/>
        <end position="586"/>
    </location>
</feature>
<evidence type="ECO:0000256" key="10">
    <source>
        <dbReference type="ARBA" id="ARBA00023180"/>
    </source>
</evidence>
<proteinExistence type="inferred from homology"/>
<dbReference type="PANTHER" id="PTHR48063:SF106">
    <property type="entry name" value="LEUCINE-RICH REPEAT DOMAIN, L DOMAIN-LIKE PROTEIN-RELATED"/>
    <property type="match status" value="1"/>
</dbReference>
<dbReference type="GO" id="GO:0051707">
    <property type="term" value="P:response to other organism"/>
    <property type="evidence" value="ECO:0007669"/>
    <property type="project" value="UniProtKB-ARBA"/>
</dbReference>
<keyword evidence="10" id="KW-0325">Glycoprotein</keyword>
<sequence length="1040" mass="115002">MGNPTGLGLHLILLCAFFVATIDTCSGFGNTSVVCSEKERVALLKFKHSVEDPSGMLSTWVGDDCCMWGGIHCDTTIESLHLRGCWGSQDMDDGCYLSGNEVNSSLEELRHLKYLDLSGNDFRWSPIPKFIGSMKQLTYLNLSNAVFQDDMAWTSGLSSLEHLDLSLVDLGGAQNMDMVFYMVPSLKELSLSDCGLSNADIGHFLNSSRILPNIRHLDLSLNSFQGPLPGFLQNMSSSLTFLNLSYFNLSLSWNLANFLGMMPSLSQLHLSYCGLDKTHLSSSRLNFTTLSTIEHLVLRGNSIEGPFPSFFTNMTSLRVLDLSENMLNSSVPIMPNLLELYLSSNQFKQIGDVGIWRQCHLRQLHASNNHFEIETINSPKNLSGCSQYALEWLDLSRCSIGIIPESFGRLANLRGIDISSSKLTGLIPKSLGRLRFLEVLDLSNNQLSGPIPTFLGNLSKLDLSNNQLNGSIPESFGNLAALTYLDLRSNQLTGPIPTSIGQLSKLHYLDSSNNFLGGVVSEAHFANLSMLKYLDASSNTMLTFNVSREWAPPFQLITLRLSSCNIVTEFPKWLRNQRKLGSLELSNSTISGPLPTWLRKIPIIPFLDLSHNKLTGPLANLPNGETYSPYGFVPVLFLKNNLFNESIPSSLCRRTDLEYLDLSRNRLTGEIPKCLENLQGLYAMILSSNRLSGGIPSSVGLNSLIRLKLNDNNFVGELPRELGNLPDLNILDVGDNKLCGNVPEWVGEKLTDLIVLRLHKNNFTGRIPETLCKASNLQILDVAHNNLEGHIPRCLGELNAMVNSSGYGAGDSYEHDENVDQVMKGIDLEYSKTWDLVYNMDLSSNQLVGEIPVELTALSMLGGLNLSNNHLNGHIPNNIGNMMKLESLDLSGNELVGVIPQSMADLTFLSHLNLSHNNLSGRIPTGRQLQTLIDPSIYEGNKYLCGPPSPRNCSNPGEDPTTKSKKKQGTTDEKTELSLFYLDIICGFATGFWGVIGVLLFKKQWRQKIYMFAEEAMDKIYVAVAVMVRVTKIKGGREAT</sequence>
<dbReference type="GO" id="GO:0006952">
    <property type="term" value="P:defense response"/>
    <property type="evidence" value="ECO:0007669"/>
    <property type="project" value="UniProtKB-ARBA"/>
</dbReference>
<evidence type="ECO:0000313" key="16">
    <source>
        <dbReference type="EMBL" id="CAI9300190.1"/>
    </source>
</evidence>
<dbReference type="Pfam" id="PF13516">
    <property type="entry name" value="LRR_6"/>
    <property type="match status" value="1"/>
</dbReference>
<dbReference type="InterPro" id="IPR055414">
    <property type="entry name" value="LRR_R13L4/SHOC2-like"/>
</dbReference>
<evidence type="ECO:0000256" key="11">
    <source>
        <dbReference type="SAM" id="MobiDB-lite"/>
    </source>
</evidence>
<evidence type="ECO:0000256" key="4">
    <source>
        <dbReference type="ARBA" id="ARBA00022614"/>
    </source>
</evidence>
<evidence type="ECO:0000256" key="3">
    <source>
        <dbReference type="ARBA" id="ARBA00022475"/>
    </source>
</evidence>
<dbReference type="Proteomes" id="UP001177003">
    <property type="component" value="Chromosome 8"/>
</dbReference>
<dbReference type="InterPro" id="IPR001611">
    <property type="entry name" value="Leu-rich_rpt"/>
</dbReference>
<name>A0AA36ENU0_LACSI</name>
<evidence type="ECO:0000256" key="12">
    <source>
        <dbReference type="SAM" id="Phobius"/>
    </source>
</evidence>
<dbReference type="Pfam" id="PF23598">
    <property type="entry name" value="LRR_14"/>
    <property type="match status" value="1"/>
</dbReference>
<feature type="signal peptide" evidence="13">
    <location>
        <begin position="1"/>
        <end position="27"/>
    </location>
</feature>
<dbReference type="Pfam" id="PF00560">
    <property type="entry name" value="LRR_1"/>
    <property type="match status" value="3"/>
</dbReference>
<comment type="similarity">
    <text evidence="2">Belongs to the RLP family.</text>
</comment>